<dbReference type="RefSeq" id="WP_165878490.1">
    <property type="nucleotide sequence ID" value="NZ_SMAL01000003.1"/>
</dbReference>
<keyword evidence="1" id="KW-0812">Transmembrane</keyword>
<dbReference type="CDD" id="cd07341">
    <property type="entry name" value="M56_BlaR1_MecR1_like"/>
    <property type="match status" value="1"/>
</dbReference>
<feature type="transmembrane region" description="Helical" evidence="1">
    <location>
        <begin position="41"/>
        <end position="59"/>
    </location>
</feature>
<dbReference type="Pfam" id="PF05569">
    <property type="entry name" value="Peptidase_M56"/>
    <property type="match status" value="1"/>
</dbReference>
<dbReference type="Proteomes" id="UP000294902">
    <property type="component" value="Unassembled WGS sequence"/>
</dbReference>
<evidence type="ECO:0000313" key="3">
    <source>
        <dbReference type="EMBL" id="TCT15429.1"/>
    </source>
</evidence>
<dbReference type="PANTHER" id="PTHR34978:SF3">
    <property type="entry name" value="SLR0241 PROTEIN"/>
    <property type="match status" value="1"/>
</dbReference>
<dbReference type="EMBL" id="SMAL01000003">
    <property type="protein sequence ID" value="TCT15429.1"/>
    <property type="molecule type" value="Genomic_DNA"/>
</dbReference>
<proteinExistence type="predicted"/>
<feature type="transmembrane region" description="Helical" evidence="1">
    <location>
        <begin position="354"/>
        <end position="376"/>
    </location>
</feature>
<organism evidence="3 4">
    <name type="scientific">Natranaerovirga pectinivora</name>
    <dbReference type="NCBI Taxonomy" id="682400"/>
    <lineage>
        <taxon>Bacteria</taxon>
        <taxon>Bacillati</taxon>
        <taxon>Bacillota</taxon>
        <taxon>Clostridia</taxon>
        <taxon>Lachnospirales</taxon>
        <taxon>Natranaerovirgaceae</taxon>
        <taxon>Natranaerovirga</taxon>
    </lineage>
</organism>
<sequence>MVNILNNIFNLVITTSLYATVVGIVIILSKTILKDKLSGRWHYFLWAILIFKIIIPYGPESQLSIFNHLNWPNIENSINITLLDNEKVQQRNPIQITNLENSIQNNSTVDLLQEHNKSDDILKEPIVFNNINNTYDGGTDVYYVPDAKSIFIFIWLLGVFSFILWIIYTYFALHKKISMGYVLEDDRVNVILEHCKKKVRIKKNINIFIQDVVNTPSLFGVFKPRILLKLDVLTLSDKEIEYIFLHELAHYKRKDLLVNYILLILQSLHWFNPIIWHCFKLIRQDMEIATDDNVIDVLTNNEYRDYGKTLLVVLEKFSMDKFIPNVVGVVDNRRSIKRRIKMIKASEISKRKKGLCFIVGIICITLLGSVLLTSPISSFSVDKERNWSLDIEQIMEFVDSNNYDLVALVESLYYGENVQSLEVNEESIRIDYYFEENIELDIINIKETLKKNATILYAFPLIKNQEVIFFNILTNDEDIALNYHVEDIAQDFDIQLSEYLKSEDTLKELLKLMNEDFIINYHSNYPLEYQTGIVLSSQYNGELDRVIYSTDYGFFSIIDNHTEKANFIGKKAEVSTDTILCWKPYNDENIIIEEQKVKINVSILDSDNVVFKEREFYIYISDSQVKLSKMPFIKSSPIYPSVEVYDSLLDMERKSPSRVFLAEEKISIVDGLIENATKLDPNVFMVERPSYYFKINDVNGESITVILWKDIVGALVFENSNEPVHYVTYNDIKKLNSILYSSTN</sequence>
<dbReference type="InterPro" id="IPR052173">
    <property type="entry name" value="Beta-lactam_resp_regulator"/>
</dbReference>
<keyword evidence="1" id="KW-1133">Transmembrane helix</keyword>
<feature type="domain" description="Peptidase M56" evidence="2">
    <location>
        <begin position="12"/>
        <end position="343"/>
    </location>
</feature>
<name>A0A4R3MPA6_9FIRM</name>
<dbReference type="AlphaFoldDB" id="A0A4R3MPA6"/>
<dbReference type="InterPro" id="IPR008756">
    <property type="entry name" value="Peptidase_M56"/>
</dbReference>
<accession>A0A4R3MPA6</accession>
<reference evidence="3 4" key="1">
    <citation type="submission" date="2019-03" db="EMBL/GenBank/DDBJ databases">
        <title>Genomic Encyclopedia of Type Strains, Phase IV (KMG-IV): sequencing the most valuable type-strain genomes for metagenomic binning, comparative biology and taxonomic classification.</title>
        <authorList>
            <person name="Goeker M."/>
        </authorList>
    </citation>
    <scope>NUCLEOTIDE SEQUENCE [LARGE SCALE GENOMIC DNA]</scope>
    <source>
        <strain evidence="3 4">DSM 24629</strain>
    </source>
</reference>
<protein>
    <submittedName>
        <fullName evidence="3">Beta-lactamase regulating signal transducer with metallopeptidase domain</fullName>
    </submittedName>
</protein>
<evidence type="ECO:0000256" key="1">
    <source>
        <dbReference type="SAM" id="Phobius"/>
    </source>
</evidence>
<feature type="transmembrane region" description="Helical" evidence="1">
    <location>
        <begin position="150"/>
        <end position="173"/>
    </location>
</feature>
<evidence type="ECO:0000313" key="4">
    <source>
        <dbReference type="Proteomes" id="UP000294902"/>
    </source>
</evidence>
<dbReference type="PANTHER" id="PTHR34978">
    <property type="entry name" value="POSSIBLE SENSOR-TRANSDUCER PROTEIN BLAR"/>
    <property type="match status" value="1"/>
</dbReference>
<dbReference type="Gene3D" id="3.30.2010.10">
    <property type="entry name" value="Metalloproteases ('zincins'), catalytic domain"/>
    <property type="match status" value="1"/>
</dbReference>
<keyword evidence="1" id="KW-0472">Membrane</keyword>
<feature type="transmembrane region" description="Helical" evidence="1">
    <location>
        <begin position="6"/>
        <end position="29"/>
    </location>
</feature>
<keyword evidence="4" id="KW-1185">Reference proteome</keyword>
<evidence type="ECO:0000259" key="2">
    <source>
        <dbReference type="Pfam" id="PF05569"/>
    </source>
</evidence>
<comment type="caution">
    <text evidence="3">The sequence shown here is derived from an EMBL/GenBank/DDBJ whole genome shotgun (WGS) entry which is preliminary data.</text>
</comment>
<gene>
    <name evidence="3" type="ORF">EDC18_103134</name>
</gene>